<evidence type="ECO:0000313" key="3">
    <source>
        <dbReference type="Proteomes" id="UP000579250"/>
    </source>
</evidence>
<dbReference type="AlphaFoldDB" id="A0A846YR63"/>
<proteinExistence type="predicted"/>
<accession>A0A846YR63</accession>
<reference evidence="2 3" key="1">
    <citation type="submission" date="2020-04" db="EMBL/GenBank/DDBJ databases">
        <title>MicrobeNet Type strains.</title>
        <authorList>
            <person name="Nicholson A.C."/>
        </authorList>
    </citation>
    <scope>NUCLEOTIDE SEQUENCE [LARGE SCALE GENOMIC DNA]</scope>
    <source>
        <strain evidence="2 3">ATCC BAA-277</strain>
    </source>
</reference>
<name>A0A846YR63_9ACTN</name>
<protein>
    <recommendedName>
        <fullName evidence="4">DNA-binding protein</fullName>
    </recommendedName>
</protein>
<organism evidence="2 3">
    <name type="scientific">Actinomadura latina</name>
    <dbReference type="NCBI Taxonomy" id="163603"/>
    <lineage>
        <taxon>Bacteria</taxon>
        <taxon>Bacillati</taxon>
        <taxon>Actinomycetota</taxon>
        <taxon>Actinomycetes</taxon>
        <taxon>Streptosporangiales</taxon>
        <taxon>Thermomonosporaceae</taxon>
        <taxon>Actinomadura</taxon>
    </lineage>
</organism>
<feature type="compositionally biased region" description="Acidic residues" evidence="1">
    <location>
        <begin position="160"/>
        <end position="171"/>
    </location>
</feature>
<keyword evidence="3" id="KW-1185">Reference proteome</keyword>
<feature type="compositionally biased region" description="Basic and acidic residues" evidence="1">
    <location>
        <begin position="119"/>
        <end position="128"/>
    </location>
</feature>
<evidence type="ECO:0000313" key="2">
    <source>
        <dbReference type="EMBL" id="NKZ02779.1"/>
    </source>
</evidence>
<sequence>MSVGLPAPAPHTVQQARAFLTPRHATGVDEFLWQSRERPMADRDAIGAVIDAGDRAQRGNGDGPEPVEVAAALLVLSAVRLNLDQTEARLLNTAQAAGLSFEQIAVVLDLGVEETEERYRQLKPRLDEPATAPPPAPPRRAGASGRSRRRPGTPPTDQPTWDELDDEDWGN</sequence>
<gene>
    <name evidence="2" type="ORF">HGB48_03280</name>
</gene>
<feature type="region of interest" description="Disordered" evidence="1">
    <location>
        <begin position="119"/>
        <end position="171"/>
    </location>
</feature>
<comment type="caution">
    <text evidence="2">The sequence shown here is derived from an EMBL/GenBank/DDBJ whole genome shotgun (WGS) entry which is preliminary data.</text>
</comment>
<evidence type="ECO:0000256" key="1">
    <source>
        <dbReference type="SAM" id="MobiDB-lite"/>
    </source>
</evidence>
<dbReference type="Proteomes" id="UP000579250">
    <property type="component" value="Unassembled WGS sequence"/>
</dbReference>
<dbReference type="EMBL" id="JAAXPI010000002">
    <property type="protein sequence ID" value="NKZ02779.1"/>
    <property type="molecule type" value="Genomic_DNA"/>
</dbReference>
<evidence type="ECO:0008006" key="4">
    <source>
        <dbReference type="Google" id="ProtNLM"/>
    </source>
</evidence>